<dbReference type="OrthoDB" id="8723024at2"/>
<evidence type="ECO:0000256" key="13">
    <source>
        <dbReference type="SAM" id="Phobius"/>
    </source>
</evidence>
<evidence type="ECO:0000256" key="9">
    <source>
        <dbReference type="ARBA" id="ARBA00022989"/>
    </source>
</evidence>
<feature type="domain" description="Cytochrome b561 bacterial/Ni-hydrogenase" evidence="14">
    <location>
        <begin position="5"/>
        <end position="178"/>
    </location>
</feature>
<keyword evidence="10" id="KW-0408">Iron</keyword>
<dbReference type="GO" id="GO:0046872">
    <property type="term" value="F:metal ion binding"/>
    <property type="evidence" value="ECO:0007669"/>
    <property type="project" value="UniProtKB-KW"/>
</dbReference>
<evidence type="ECO:0000256" key="1">
    <source>
        <dbReference type="ARBA" id="ARBA00001970"/>
    </source>
</evidence>
<dbReference type="InterPro" id="IPR011577">
    <property type="entry name" value="Cyt_b561_bac/Ni-Hgenase"/>
</dbReference>
<sequence length="181" mass="19819">MRSTYSLVARLLHWLIACLVLIQLVLGVWMIARSGANLWDALTDTLYAWHKLIGFTVLLMMVLRLLVKLNSQRPPYPSSVSAVNIKLAAAVHGLLYLLLLVVPLLGWAGVTAYPALITVGGFDLPSMPGISQDEALAKQLFQIHGYLALLLVGIASAHIAAAMAHLLIKKDGVFQRMWIGR</sequence>
<dbReference type="Pfam" id="PF01292">
    <property type="entry name" value="Ni_hydr_CYTB"/>
    <property type="match status" value="1"/>
</dbReference>
<name>A0A2M8VZU4_9BURK</name>
<keyword evidence="3" id="KW-0813">Transport</keyword>
<comment type="similarity">
    <text evidence="12">Belongs to the cytochrome b561 family.</text>
</comment>
<evidence type="ECO:0000256" key="6">
    <source>
        <dbReference type="ARBA" id="ARBA00022692"/>
    </source>
</evidence>
<dbReference type="AlphaFoldDB" id="A0A2M8VZU4"/>
<comment type="cofactor">
    <cofactor evidence="1">
        <name>heme b</name>
        <dbReference type="ChEBI" id="CHEBI:60344"/>
    </cofactor>
</comment>
<dbReference type="PANTHER" id="PTHR30529">
    <property type="entry name" value="CYTOCHROME B561"/>
    <property type="match status" value="1"/>
</dbReference>
<evidence type="ECO:0000259" key="14">
    <source>
        <dbReference type="Pfam" id="PF01292"/>
    </source>
</evidence>
<accession>A0A2M8VZU4</accession>
<keyword evidence="11 13" id="KW-0472">Membrane</keyword>
<evidence type="ECO:0000313" key="15">
    <source>
        <dbReference type="EMBL" id="PJI83380.1"/>
    </source>
</evidence>
<dbReference type="SUPFAM" id="SSF81342">
    <property type="entry name" value="Transmembrane di-heme cytochromes"/>
    <property type="match status" value="1"/>
</dbReference>
<evidence type="ECO:0000256" key="4">
    <source>
        <dbReference type="ARBA" id="ARBA00022475"/>
    </source>
</evidence>
<evidence type="ECO:0000256" key="11">
    <source>
        <dbReference type="ARBA" id="ARBA00023136"/>
    </source>
</evidence>
<reference evidence="15 16" key="1">
    <citation type="submission" date="2017-11" db="EMBL/GenBank/DDBJ databases">
        <title>Genomic Encyclopedia of Type Strains, Phase III (KMG-III): the genomes of soil and plant-associated and newly described type strains.</title>
        <authorList>
            <person name="Whitman W."/>
        </authorList>
    </citation>
    <scope>NUCLEOTIDE SEQUENCE [LARGE SCALE GENOMIC DNA]</scope>
    <source>
        <strain evidence="15 16">UB-Domo-W1</strain>
    </source>
</reference>
<evidence type="ECO:0000256" key="12">
    <source>
        <dbReference type="ARBA" id="ARBA00037975"/>
    </source>
</evidence>
<evidence type="ECO:0000256" key="8">
    <source>
        <dbReference type="ARBA" id="ARBA00022982"/>
    </source>
</evidence>
<proteinExistence type="inferred from homology"/>
<feature type="transmembrane region" description="Helical" evidence="13">
    <location>
        <begin position="47"/>
        <end position="67"/>
    </location>
</feature>
<keyword evidence="4" id="KW-1003">Cell membrane</keyword>
<evidence type="ECO:0000256" key="3">
    <source>
        <dbReference type="ARBA" id="ARBA00022448"/>
    </source>
</evidence>
<comment type="subcellular location">
    <subcellularLocation>
        <location evidence="2">Cell membrane</location>
        <topology evidence="2">Multi-pass membrane protein</topology>
    </subcellularLocation>
</comment>
<dbReference type="EMBL" id="PGTX01000001">
    <property type="protein sequence ID" value="PJI83380.1"/>
    <property type="molecule type" value="Genomic_DNA"/>
</dbReference>
<feature type="transmembrane region" description="Helical" evidence="13">
    <location>
        <begin position="87"/>
        <end position="110"/>
    </location>
</feature>
<dbReference type="PANTHER" id="PTHR30529:SF1">
    <property type="entry name" value="CYTOCHROME B561 HOMOLOG 2"/>
    <property type="match status" value="1"/>
</dbReference>
<dbReference type="GO" id="GO:0005886">
    <property type="term" value="C:plasma membrane"/>
    <property type="evidence" value="ECO:0007669"/>
    <property type="project" value="UniProtKB-SubCell"/>
</dbReference>
<dbReference type="GO" id="GO:0022904">
    <property type="term" value="P:respiratory electron transport chain"/>
    <property type="evidence" value="ECO:0007669"/>
    <property type="project" value="InterPro"/>
</dbReference>
<feature type="transmembrane region" description="Helical" evidence="13">
    <location>
        <begin position="12"/>
        <end position="32"/>
    </location>
</feature>
<dbReference type="GO" id="GO:0009055">
    <property type="term" value="F:electron transfer activity"/>
    <property type="evidence" value="ECO:0007669"/>
    <property type="project" value="InterPro"/>
</dbReference>
<dbReference type="RefSeq" id="WP_100379088.1">
    <property type="nucleotide sequence ID" value="NZ_CBCSBW010000001.1"/>
</dbReference>
<keyword evidence="16" id="KW-1185">Reference proteome</keyword>
<dbReference type="InterPro" id="IPR052168">
    <property type="entry name" value="Cytochrome_b561_oxidase"/>
</dbReference>
<evidence type="ECO:0000256" key="10">
    <source>
        <dbReference type="ARBA" id="ARBA00023004"/>
    </source>
</evidence>
<feature type="transmembrane region" description="Helical" evidence="13">
    <location>
        <begin position="146"/>
        <end position="168"/>
    </location>
</feature>
<protein>
    <submittedName>
        <fullName evidence="15">Cytochrome b561</fullName>
    </submittedName>
</protein>
<keyword evidence="6 13" id="KW-0812">Transmembrane</keyword>
<evidence type="ECO:0000256" key="5">
    <source>
        <dbReference type="ARBA" id="ARBA00022617"/>
    </source>
</evidence>
<comment type="caution">
    <text evidence="15">The sequence shown here is derived from an EMBL/GenBank/DDBJ whole genome shotgun (WGS) entry which is preliminary data.</text>
</comment>
<dbReference type="InterPro" id="IPR016174">
    <property type="entry name" value="Di-haem_cyt_TM"/>
</dbReference>
<dbReference type="Gene3D" id="1.20.950.20">
    <property type="entry name" value="Transmembrane di-heme cytochromes, Chain C"/>
    <property type="match status" value="1"/>
</dbReference>
<organism evidence="15 16">
    <name type="scientific">Polynucleobacter brandtiae</name>
    <dbReference type="NCBI Taxonomy" id="1938816"/>
    <lineage>
        <taxon>Bacteria</taxon>
        <taxon>Pseudomonadati</taxon>
        <taxon>Pseudomonadota</taxon>
        <taxon>Betaproteobacteria</taxon>
        <taxon>Burkholderiales</taxon>
        <taxon>Burkholderiaceae</taxon>
        <taxon>Polynucleobacter</taxon>
    </lineage>
</organism>
<keyword evidence="9 13" id="KW-1133">Transmembrane helix</keyword>
<dbReference type="Proteomes" id="UP000229366">
    <property type="component" value="Unassembled WGS sequence"/>
</dbReference>
<dbReference type="GO" id="GO:0020037">
    <property type="term" value="F:heme binding"/>
    <property type="evidence" value="ECO:0007669"/>
    <property type="project" value="TreeGrafter"/>
</dbReference>
<keyword evidence="7" id="KW-0479">Metal-binding</keyword>
<keyword evidence="8" id="KW-0249">Electron transport</keyword>
<gene>
    <name evidence="15" type="ORF">B0G85_0778</name>
</gene>
<evidence type="ECO:0000256" key="2">
    <source>
        <dbReference type="ARBA" id="ARBA00004651"/>
    </source>
</evidence>
<evidence type="ECO:0000313" key="16">
    <source>
        <dbReference type="Proteomes" id="UP000229366"/>
    </source>
</evidence>
<keyword evidence="5" id="KW-0349">Heme</keyword>
<evidence type="ECO:0000256" key="7">
    <source>
        <dbReference type="ARBA" id="ARBA00022723"/>
    </source>
</evidence>